<gene>
    <name evidence="3" type="ORF">ZOSMA_14G01520</name>
</gene>
<reference evidence="4" key="1">
    <citation type="journal article" date="2016" name="Nature">
        <title>The genome of the seagrass Zostera marina reveals angiosperm adaptation to the sea.</title>
        <authorList>
            <person name="Olsen J.L."/>
            <person name="Rouze P."/>
            <person name="Verhelst B."/>
            <person name="Lin Y.-C."/>
            <person name="Bayer T."/>
            <person name="Collen J."/>
            <person name="Dattolo E."/>
            <person name="De Paoli E."/>
            <person name="Dittami S."/>
            <person name="Maumus F."/>
            <person name="Michel G."/>
            <person name="Kersting A."/>
            <person name="Lauritano C."/>
            <person name="Lohaus R."/>
            <person name="Toepel M."/>
            <person name="Tonon T."/>
            <person name="Vanneste K."/>
            <person name="Amirebrahimi M."/>
            <person name="Brakel J."/>
            <person name="Bostroem C."/>
            <person name="Chovatia M."/>
            <person name="Grimwood J."/>
            <person name="Jenkins J.W."/>
            <person name="Jueterbock A."/>
            <person name="Mraz A."/>
            <person name="Stam W.T."/>
            <person name="Tice H."/>
            <person name="Bornberg-Bauer E."/>
            <person name="Green P.J."/>
            <person name="Pearson G.A."/>
            <person name="Procaccini G."/>
            <person name="Duarte C.M."/>
            <person name="Schmutz J."/>
            <person name="Reusch T.B.H."/>
            <person name="Van de Peer Y."/>
        </authorList>
    </citation>
    <scope>NUCLEOTIDE SEQUENCE [LARGE SCALE GENOMIC DNA]</scope>
    <source>
        <strain evidence="4">cv. Finnish</strain>
    </source>
</reference>
<feature type="transmembrane region" description="Helical" evidence="1">
    <location>
        <begin position="99"/>
        <end position="117"/>
    </location>
</feature>
<evidence type="ECO:0000313" key="4">
    <source>
        <dbReference type="Proteomes" id="UP000036987"/>
    </source>
</evidence>
<sequence>MFHSTTVTCLVITSVVHTLFSHPHPHSFTMLLHFLFFSSSSSTTPLTSLRDSPNLLISASPPPFSFVRAFLRSLKATPHPHSSRFLRDFKRLQQDPSRGITILCSCFFFSSLFWDLFHLF</sequence>
<dbReference type="EMBL" id="LFYR01000585">
    <property type="protein sequence ID" value="KMZ73388.1"/>
    <property type="molecule type" value="Genomic_DNA"/>
</dbReference>
<evidence type="ECO:0000256" key="1">
    <source>
        <dbReference type="SAM" id="Phobius"/>
    </source>
</evidence>
<dbReference type="AlphaFoldDB" id="A0A0K9PWH6"/>
<comment type="caution">
    <text evidence="3">The sequence shown here is derived from an EMBL/GenBank/DDBJ whole genome shotgun (WGS) entry which is preliminary data.</text>
</comment>
<feature type="signal peptide" evidence="2">
    <location>
        <begin position="1"/>
        <end position="21"/>
    </location>
</feature>
<dbReference type="Proteomes" id="UP000036987">
    <property type="component" value="Unassembled WGS sequence"/>
</dbReference>
<keyword evidence="1" id="KW-0812">Transmembrane</keyword>
<name>A0A0K9PWH6_ZOSMR</name>
<evidence type="ECO:0000256" key="2">
    <source>
        <dbReference type="SAM" id="SignalP"/>
    </source>
</evidence>
<keyword evidence="2" id="KW-0732">Signal</keyword>
<organism evidence="3 4">
    <name type="scientific">Zostera marina</name>
    <name type="common">Eelgrass</name>
    <dbReference type="NCBI Taxonomy" id="29655"/>
    <lineage>
        <taxon>Eukaryota</taxon>
        <taxon>Viridiplantae</taxon>
        <taxon>Streptophyta</taxon>
        <taxon>Embryophyta</taxon>
        <taxon>Tracheophyta</taxon>
        <taxon>Spermatophyta</taxon>
        <taxon>Magnoliopsida</taxon>
        <taxon>Liliopsida</taxon>
        <taxon>Zosteraceae</taxon>
        <taxon>Zostera</taxon>
    </lineage>
</organism>
<protein>
    <submittedName>
        <fullName evidence="3">Uncharacterized protein</fullName>
    </submittedName>
</protein>
<feature type="chain" id="PRO_5005528360" evidence="2">
    <location>
        <begin position="22"/>
        <end position="120"/>
    </location>
</feature>
<proteinExistence type="predicted"/>
<keyword evidence="1" id="KW-0472">Membrane</keyword>
<keyword evidence="4" id="KW-1185">Reference proteome</keyword>
<evidence type="ECO:0000313" key="3">
    <source>
        <dbReference type="EMBL" id="KMZ73388.1"/>
    </source>
</evidence>
<accession>A0A0K9PWH6</accession>
<keyword evidence="1" id="KW-1133">Transmembrane helix</keyword>